<feature type="compositionally biased region" description="Low complexity" evidence="1">
    <location>
        <begin position="270"/>
        <end position="286"/>
    </location>
</feature>
<evidence type="ECO:0000259" key="2">
    <source>
        <dbReference type="Pfam" id="PF25534"/>
    </source>
</evidence>
<feature type="domain" description="DUF7918" evidence="2">
    <location>
        <begin position="11"/>
        <end position="210"/>
    </location>
</feature>
<organism evidence="3 4">
    <name type="scientific">Colletotrichum phormii</name>
    <dbReference type="NCBI Taxonomy" id="359342"/>
    <lineage>
        <taxon>Eukaryota</taxon>
        <taxon>Fungi</taxon>
        <taxon>Dikarya</taxon>
        <taxon>Ascomycota</taxon>
        <taxon>Pezizomycotina</taxon>
        <taxon>Sordariomycetes</taxon>
        <taxon>Hypocreomycetidae</taxon>
        <taxon>Glomerellales</taxon>
        <taxon>Glomerellaceae</taxon>
        <taxon>Colletotrichum</taxon>
        <taxon>Colletotrichum acutatum species complex</taxon>
    </lineage>
</organism>
<dbReference type="GeneID" id="85472451"/>
<accession>A0AAI9ZZJ2</accession>
<reference evidence="3" key="1">
    <citation type="submission" date="2021-06" db="EMBL/GenBank/DDBJ databases">
        <title>Comparative genomics, transcriptomics and evolutionary studies reveal genomic signatures of adaptation to plant cell wall in hemibiotrophic fungi.</title>
        <authorList>
            <consortium name="DOE Joint Genome Institute"/>
            <person name="Baroncelli R."/>
            <person name="Diaz J.F."/>
            <person name="Benocci T."/>
            <person name="Peng M."/>
            <person name="Battaglia E."/>
            <person name="Haridas S."/>
            <person name="Andreopoulos W."/>
            <person name="Labutti K."/>
            <person name="Pangilinan J."/>
            <person name="Floch G.L."/>
            <person name="Makela M.R."/>
            <person name="Henrissat B."/>
            <person name="Grigoriev I.V."/>
            <person name="Crouch J.A."/>
            <person name="De Vries R.P."/>
            <person name="Sukno S.A."/>
            <person name="Thon M.R."/>
        </authorList>
    </citation>
    <scope>NUCLEOTIDE SEQUENCE</scope>
    <source>
        <strain evidence="3">CBS 102054</strain>
    </source>
</reference>
<dbReference type="Pfam" id="PF25534">
    <property type="entry name" value="DUF7918"/>
    <property type="match status" value="1"/>
</dbReference>
<dbReference type="InterPro" id="IPR057678">
    <property type="entry name" value="DUF7918"/>
</dbReference>
<dbReference type="RefSeq" id="XP_060448326.1">
    <property type="nucleotide sequence ID" value="XM_060587589.1"/>
</dbReference>
<gene>
    <name evidence="3" type="ORF">BDP81DRAFT_391789</name>
</gene>
<feature type="compositionally biased region" description="Polar residues" evidence="1">
    <location>
        <begin position="235"/>
        <end position="256"/>
    </location>
</feature>
<name>A0AAI9ZZJ2_9PEZI</name>
<comment type="caution">
    <text evidence="3">The sequence shown here is derived from an EMBL/GenBank/DDBJ whole genome shotgun (WGS) entry which is preliminary data.</text>
</comment>
<keyword evidence="4" id="KW-1185">Reference proteome</keyword>
<evidence type="ECO:0000256" key="1">
    <source>
        <dbReference type="SAM" id="MobiDB-lite"/>
    </source>
</evidence>
<feature type="region of interest" description="Disordered" evidence="1">
    <location>
        <begin position="235"/>
        <end position="298"/>
    </location>
</feature>
<proteinExistence type="predicted"/>
<dbReference type="EMBL" id="JAHMHQ010000005">
    <property type="protein sequence ID" value="KAK1639719.1"/>
    <property type="molecule type" value="Genomic_DNA"/>
</dbReference>
<evidence type="ECO:0000313" key="3">
    <source>
        <dbReference type="EMBL" id="KAK1639719.1"/>
    </source>
</evidence>
<dbReference type="Proteomes" id="UP001243989">
    <property type="component" value="Unassembled WGS sequence"/>
</dbReference>
<sequence length="366" mass="39788">MAGFNFNISMRVVVRVAGAAAPERDDVTAESFENNAPFSCSKVIDVKEGAKFSIHAFPGLGTCQLLGRGEGLMVLIHLDDTEVLRRLYTKTVIDSRASRRFRMDFDGVLGVDSGGRQILQPFKFGTAKKGGRAIRGTIRVDSYIVKLLGSPERTPLNDTATSGSSVQAKNVGPGKEVKKVLAADTYDVKRLNYERPIARFNFRYGPRGNLPMHKPKDNNENSYAEDLIEVSANTALPKNPSSGFRGTGATNASSKSLPKLDGLSVAPTQTRTTTGARTASTTTASRDTGDKFGSQLNRRVIPIRSKPPQPAMKNKKLQKEIPDDEAVSIQSFDSKDARLTIKRSAVVAFGNDSPSRPRKFLATSTY</sequence>
<protein>
    <recommendedName>
        <fullName evidence="2">DUF7918 domain-containing protein</fullName>
    </recommendedName>
</protein>
<evidence type="ECO:0000313" key="4">
    <source>
        <dbReference type="Proteomes" id="UP001243989"/>
    </source>
</evidence>
<dbReference type="AlphaFoldDB" id="A0AAI9ZZJ2"/>